<evidence type="ECO:0000256" key="4">
    <source>
        <dbReference type="PIRSR" id="PIRSR603782-2"/>
    </source>
</evidence>
<protein>
    <submittedName>
        <fullName evidence="7">Protein SCO1/2</fullName>
    </submittedName>
</protein>
<comment type="similarity">
    <text evidence="1">Belongs to the SCO1/2 family.</text>
</comment>
<evidence type="ECO:0000256" key="5">
    <source>
        <dbReference type="SAM" id="MobiDB-lite"/>
    </source>
</evidence>
<dbReference type="InterPro" id="IPR003782">
    <property type="entry name" value="SCO1/SenC"/>
</dbReference>
<feature type="domain" description="Thioredoxin" evidence="6">
    <location>
        <begin position="55"/>
        <end position="237"/>
    </location>
</feature>
<dbReference type="AlphaFoldDB" id="A0A1H9A6P2"/>
<dbReference type="PROSITE" id="PS51257">
    <property type="entry name" value="PROKAR_LIPOPROTEIN"/>
    <property type="match status" value="1"/>
</dbReference>
<dbReference type="GO" id="GO:0046872">
    <property type="term" value="F:metal ion binding"/>
    <property type="evidence" value="ECO:0007669"/>
    <property type="project" value="UniProtKB-KW"/>
</dbReference>
<dbReference type="PANTHER" id="PTHR12151:SF25">
    <property type="entry name" value="LINALOOL DEHYDRATASE_ISOMERASE DOMAIN-CONTAINING PROTEIN"/>
    <property type="match status" value="1"/>
</dbReference>
<evidence type="ECO:0000313" key="7">
    <source>
        <dbReference type="EMBL" id="SEP72329.1"/>
    </source>
</evidence>
<dbReference type="PROSITE" id="PS51352">
    <property type="entry name" value="THIOREDOXIN_2"/>
    <property type="match status" value="1"/>
</dbReference>
<keyword evidence="3" id="KW-0479">Metal-binding</keyword>
<dbReference type="STRING" id="1186196.SAMN04489841_0365"/>
<evidence type="ECO:0000259" key="6">
    <source>
        <dbReference type="PROSITE" id="PS51352"/>
    </source>
</evidence>
<name>A0A1H9A6P2_9EURY</name>
<evidence type="ECO:0000256" key="1">
    <source>
        <dbReference type="ARBA" id="ARBA00010996"/>
    </source>
</evidence>
<evidence type="ECO:0000256" key="3">
    <source>
        <dbReference type="PIRSR" id="PIRSR603782-1"/>
    </source>
</evidence>
<dbReference type="Proteomes" id="UP000199114">
    <property type="component" value="Unassembled WGS sequence"/>
</dbReference>
<dbReference type="RefSeq" id="WP_090612343.1">
    <property type="nucleotide sequence ID" value="NZ_FOFD01000001.1"/>
</dbReference>
<accession>A0A1H9A6P2</accession>
<keyword evidence="8" id="KW-1185">Reference proteome</keyword>
<sequence length="237" mass="26060">MDRRTYLGAAGIAGLTSVAGCLGEALGGDDGNGDAGHPDAVLGPPEQDLSDASHPSYGDEYPAATLPDPLSGETVSTDQFEGDRTVLMTFLYTSCPDGMCPALALRLQRAQAAAAENGYSDEAAFLAMTFDPERDTAEKLRTFAERRSIDYEADNWHFLRPERYEDAQSIVDETYGIPEESLEKNYDHDYENVEYTFPHLPYIFLVNEAGIVERVYVRGHSVEVSRLVDDFETVVNG</sequence>
<feature type="disulfide bond" description="Redox-active" evidence="4">
    <location>
        <begin position="95"/>
        <end position="100"/>
    </location>
</feature>
<reference evidence="8" key="1">
    <citation type="submission" date="2016-10" db="EMBL/GenBank/DDBJ databases">
        <authorList>
            <person name="Varghese N."/>
            <person name="Submissions S."/>
        </authorList>
    </citation>
    <scope>NUCLEOTIDE SEQUENCE [LARGE SCALE GENOMIC DNA]</scope>
    <source>
        <strain evidence="8">DSM 25055</strain>
    </source>
</reference>
<evidence type="ECO:0000313" key="8">
    <source>
        <dbReference type="Proteomes" id="UP000199114"/>
    </source>
</evidence>
<dbReference type="SUPFAM" id="SSF52833">
    <property type="entry name" value="Thioredoxin-like"/>
    <property type="match status" value="1"/>
</dbReference>
<organism evidence="7 8">
    <name type="scientific">Natrinema salaciae</name>
    <dbReference type="NCBI Taxonomy" id="1186196"/>
    <lineage>
        <taxon>Archaea</taxon>
        <taxon>Methanobacteriati</taxon>
        <taxon>Methanobacteriota</taxon>
        <taxon>Stenosarchaea group</taxon>
        <taxon>Halobacteria</taxon>
        <taxon>Halobacteriales</taxon>
        <taxon>Natrialbaceae</taxon>
        <taxon>Natrinema</taxon>
    </lineage>
</organism>
<evidence type="ECO:0000256" key="2">
    <source>
        <dbReference type="ARBA" id="ARBA00023008"/>
    </source>
</evidence>
<dbReference type="InterPro" id="IPR013766">
    <property type="entry name" value="Thioredoxin_domain"/>
</dbReference>
<keyword evidence="4" id="KW-1015">Disulfide bond</keyword>
<dbReference type="Pfam" id="PF02630">
    <property type="entry name" value="SCO1-SenC"/>
    <property type="match status" value="1"/>
</dbReference>
<proteinExistence type="inferred from homology"/>
<dbReference type="PANTHER" id="PTHR12151">
    <property type="entry name" value="ELECTRON TRANSPORT PROTIN SCO1/SENC FAMILY MEMBER"/>
    <property type="match status" value="1"/>
</dbReference>
<feature type="binding site" evidence="3">
    <location>
        <position position="100"/>
    </location>
    <ligand>
        <name>Cu cation</name>
        <dbReference type="ChEBI" id="CHEBI:23378"/>
    </ligand>
</feature>
<feature type="binding site" evidence="3">
    <location>
        <position position="95"/>
    </location>
    <ligand>
        <name>Cu cation</name>
        <dbReference type="ChEBI" id="CHEBI:23378"/>
    </ligand>
</feature>
<keyword evidence="2 3" id="KW-0186">Copper</keyword>
<dbReference type="EMBL" id="FOFD01000001">
    <property type="protein sequence ID" value="SEP72329.1"/>
    <property type="molecule type" value="Genomic_DNA"/>
</dbReference>
<dbReference type="OrthoDB" id="27579at2157"/>
<dbReference type="Gene3D" id="3.40.30.10">
    <property type="entry name" value="Glutaredoxin"/>
    <property type="match status" value="1"/>
</dbReference>
<feature type="region of interest" description="Disordered" evidence="5">
    <location>
        <begin position="26"/>
        <end position="76"/>
    </location>
</feature>
<dbReference type="InterPro" id="IPR036249">
    <property type="entry name" value="Thioredoxin-like_sf"/>
</dbReference>
<gene>
    <name evidence="7" type="ORF">SAMN04489841_0365</name>
</gene>